<keyword evidence="5" id="KW-0819">tRNA processing</keyword>
<dbReference type="PROSITE" id="PS51371">
    <property type="entry name" value="CBS"/>
    <property type="match status" value="2"/>
</dbReference>
<evidence type="ECO:0000256" key="5">
    <source>
        <dbReference type="ARBA" id="ARBA00022694"/>
    </source>
</evidence>
<dbReference type="EMBL" id="SRSC01000002">
    <property type="protein sequence ID" value="TGU72179.1"/>
    <property type="molecule type" value="Genomic_DNA"/>
</dbReference>
<evidence type="ECO:0000256" key="12">
    <source>
        <dbReference type="RuleBase" id="RU003953"/>
    </source>
</evidence>
<dbReference type="NCBIfam" id="NF041569">
    <property type="entry name" value="A-tRNAntase"/>
    <property type="match status" value="1"/>
</dbReference>
<dbReference type="InterPro" id="IPR032828">
    <property type="entry name" value="PolyA_RNA-bd"/>
</dbReference>
<evidence type="ECO:0000259" key="13">
    <source>
        <dbReference type="PROSITE" id="PS51371"/>
    </source>
</evidence>
<dbReference type="Pfam" id="PF01368">
    <property type="entry name" value="DHH"/>
    <property type="match status" value="1"/>
</dbReference>
<dbReference type="PANTHER" id="PTHR47788:SF1">
    <property type="entry name" value="A-ADDING TRNA NUCLEOTIDYLTRANSFERASE"/>
    <property type="match status" value="1"/>
</dbReference>
<evidence type="ECO:0000256" key="9">
    <source>
        <dbReference type="ARBA" id="ARBA00022842"/>
    </source>
</evidence>
<dbReference type="GO" id="GO:0000049">
    <property type="term" value="F:tRNA binding"/>
    <property type="evidence" value="ECO:0007669"/>
    <property type="project" value="UniProtKB-KW"/>
</dbReference>
<evidence type="ECO:0000256" key="2">
    <source>
        <dbReference type="ARBA" id="ARBA00007265"/>
    </source>
</evidence>
<keyword evidence="10 12" id="KW-0694">RNA-binding</keyword>
<dbReference type="GO" id="GO:0000166">
    <property type="term" value="F:nucleotide binding"/>
    <property type="evidence" value="ECO:0007669"/>
    <property type="project" value="UniProtKB-KW"/>
</dbReference>
<dbReference type="SUPFAM" id="SSF64182">
    <property type="entry name" value="DHH phosphoesterases"/>
    <property type="match status" value="1"/>
</dbReference>
<evidence type="ECO:0000313" key="15">
    <source>
        <dbReference type="Proteomes" id="UP000306416"/>
    </source>
</evidence>
<evidence type="ECO:0000256" key="1">
    <source>
        <dbReference type="ARBA" id="ARBA00001946"/>
    </source>
</evidence>
<dbReference type="GO" id="GO:0016779">
    <property type="term" value="F:nucleotidyltransferase activity"/>
    <property type="evidence" value="ECO:0007669"/>
    <property type="project" value="UniProtKB-KW"/>
</dbReference>
<dbReference type="InterPro" id="IPR003156">
    <property type="entry name" value="DHHA1_dom"/>
</dbReference>
<evidence type="ECO:0000256" key="10">
    <source>
        <dbReference type="ARBA" id="ARBA00022884"/>
    </source>
</evidence>
<evidence type="ECO:0000313" key="14">
    <source>
        <dbReference type="EMBL" id="TGU72179.1"/>
    </source>
</evidence>
<keyword evidence="6" id="KW-0548">Nucleotidyltransferase</keyword>
<dbReference type="CDD" id="cd05398">
    <property type="entry name" value="NT_ClassII-CCAase"/>
    <property type="match status" value="1"/>
</dbReference>
<keyword evidence="15" id="KW-1185">Reference proteome</keyword>
<dbReference type="InterPro" id="IPR000644">
    <property type="entry name" value="CBS_dom"/>
</dbReference>
<keyword evidence="4 12" id="KW-0808">Transferase</keyword>
<name>A0A4S1CFC1_9BACT</name>
<keyword evidence="7" id="KW-0479">Metal-binding</keyword>
<dbReference type="InterPro" id="IPR043519">
    <property type="entry name" value="NT_sf"/>
</dbReference>
<dbReference type="PANTHER" id="PTHR47788">
    <property type="entry name" value="POLYA POLYMERASE"/>
    <property type="match status" value="1"/>
</dbReference>
<dbReference type="Gene3D" id="3.10.310.30">
    <property type="match status" value="1"/>
</dbReference>
<accession>A0A4S1CFC1</accession>
<dbReference type="Gene3D" id="3.10.580.10">
    <property type="entry name" value="CBS-domain"/>
    <property type="match status" value="1"/>
</dbReference>
<protein>
    <submittedName>
        <fullName evidence="14">CBS domain-containing protein</fullName>
    </submittedName>
</protein>
<dbReference type="InterPro" id="IPR001667">
    <property type="entry name" value="DDH_dom"/>
</dbReference>
<sequence length="873" mass="96982">MEVITTHVNADFDCVGSMVAAKMLYPDALLVFSGAQEKGVRDFFQKGLHPELSFARIKDIDLSTITRLIVVDCQHSSRLAKFGELAKAGGVELHIYDHHPTSSGDLNAVGGVIRPCGSTTTILGTILMERGIEVTSSQATLMMLGIHEDTGNLTFPSTTAEDYAVASWLLERGAQLNEVADSIGRELTAEQVSLLNTLLTSLKTSSLKGVDVSVAHASVDRYVGDIAQLAHMIRDMENLQVLFLVVGMQDRVFVIARSRIPEVRVGEILKEFGGGGHATAASATVRGLTLIQVLEQLETVLRKRVDPIRVARNIMSSPVKTLPPDCTIEQARERLVRYNVSAMPVVSGGEVVGIISRKTVEKALYHNLNGVPISDYMHSEFYVAAPDTPISEIQNYMVGGDSRLVPVLSDKKLLGVITRTDLLRYSLGSEAIYDLSRDAIQVKNREVEALMRKALPKRSVQILHDLGNTGDILDLAVYAVGGFVRDLLLGQENADVDVTVDGDGILFAETFAASHGCRVKSHEKFGTAVIVFPDGFKIDVASTRLEYYVSPGALPTVERSSLKMDLYRRDFTVNTLAISLNAPSFGKLIDYFGAYRDLQAKVIRVLHNLSFVEDPTRVFRAIRFEQRLGFKIAKHTEDLIKTAVKMDFLVKLGGRRLLSELVQILKEKEPINGICRMASLGLLRFIHPGLELTPELQGTLEEVRYVVSWFDLLYLERPYERWAVYFLALCERLTQEQFLDTCTRLAVSEHYRERLAEMRRQGDELVGPMERKLARGEQVENSEIYFTLRGLPVEILLYQMAKSGSSEVKRCISLYFTKLHGTRPLLKGEDLKQLGVKPGPLFREVLDVVLSARLNGKVSSKEDETALVRNLLS</sequence>
<dbReference type="SMART" id="SM00116">
    <property type="entry name" value="CBS"/>
    <property type="match status" value="2"/>
</dbReference>
<reference evidence="14 15" key="1">
    <citation type="submission" date="2019-04" db="EMBL/GenBank/DDBJ databases">
        <title>Geobacter oryzae sp. nov., ferric-reducing bacteria isolated from paddy soil.</title>
        <authorList>
            <person name="Xu Z."/>
            <person name="Masuda Y."/>
            <person name="Itoh H."/>
            <person name="Senoo K."/>
        </authorList>
    </citation>
    <scope>NUCLEOTIDE SEQUENCE [LARGE SCALE GENOMIC DNA]</scope>
    <source>
        <strain evidence="14 15">Red111</strain>
    </source>
</reference>
<dbReference type="Gene3D" id="1.10.3090.10">
    <property type="entry name" value="cca-adding enzyme, domain 2"/>
    <property type="match status" value="1"/>
</dbReference>
<dbReference type="Proteomes" id="UP000306416">
    <property type="component" value="Unassembled WGS sequence"/>
</dbReference>
<keyword evidence="9" id="KW-0460">Magnesium</keyword>
<keyword evidence="11" id="KW-0129">CBS domain</keyword>
<comment type="caution">
    <text evidence="14">The sequence shown here is derived from an EMBL/GenBank/DDBJ whole genome shotgun (WGS) entry which is preliminary data.</text>
</comment>
<dbReference type="GO" id="GO:0046872">
    <property type="term" value="F:metal ion binding"/>
    <property type="evidence" value="ECO:0007669"/>
    <property type="project" value="UniProtKB-KW"/>
</dbReference>
<dbReference type="InterPro" id="IPR038763">
    <property type="entry name" value="DHH_sf"/>
</dbReference>
<organism evidence="14 15">
    <name type="scientific">Geomonas terrae</name>
    <dbReference type="NCBI Taxonomy" id="2562681"/>
    <lineage>
        <taxon>Bacteria</taxon>
        <taxon>Pseudomonadati</taxon>
        <taxon>Thermodesulfobacteriota</taxon>
        <taxon>Desulfuromonadia</taxon>
        <taxon>Geobacterales</taxon>
        <taxon>Geobacteraceae</taxon>
        <taxon>Geomonas</taxon>
    </lineage>
</organism>
<dbReference type="SUPFAM" id="SSF54631">
    <property type="entry name" value="CBS-domain pair"/>
    <property type="match status" value="1"/>
</dbReference>
<dbReference type="Gene3D" id="3.30.460.10">
    <property type="entry name" value="Beta Polymerase, domain 2"/>
    <property type="match status" value="1"/>
</dbReference>
<comment type="similarity">
    <text evidence="2 12">Belongs to the tRNA nucleotidyltransferase/poly(A) polymerase family.</text>
</comment>
<evidence type="ECO:0000256" key="4">
    <source>
        <dbReference type="ARBA" id="ARBA00022679"/>
    </source>
</evidence>
<dbReference type="Pfam" id="PF02272">
    <property type="entry name" value="DHHA1"/>
    <property type="match status" value="1"/>
</dbReference>
<dbReference type="AlphaFoldDB" id="A0A4S1CFC1"/>
<evidence type="ECO:0000256" key="11">
    <source>
        <dbReference type="PROSITE-ProRule" id="PRU00703"/>
    </source>
</evidence>
<dbReference type="GO" id="GO:0008033">
    <property type="term" value="P:tRNA processing"/>
    <property type="evidence" value="ECO:0007669"/>
    <property type="project" value="UniProtKB-KW"/>
</dbReference>
<evidence type="ECO:0000256" key="7">
    <source>
        <dbReference type="ARBA" id="ARBA00022723"/>
    </source>
</evidence>
<dbReference type="Gene3D" id="3.90.1640.10">
    <property type="entry name" value="inorganic pyrophosphatase (n-terminal core)"/>
    <property type="match status" value="1"/>
</dbReference>
<dbReference type="SUPFAM" id="SSF81891">
    <property type="entry name" value="Poly A polymerase C-terminal region-like"/>
    <property type="match status" value="1"/>
</dbReference>
<dbReference type="RefSeq" id="WP_135869668.1">
    <property type="nucleotide sequence ID" value="NZ_SRSC01000002.1"/>
</dbReference>
<comment type="cofactor">
    <cofactor evidence="1">
        <name>Mg(2+)</name>
        <dbReference type="ChEBI" id="CHEBI:18420"/>
    </cofactor>
</comment>
<evidence type="ECO:0000256" key="6">
    <source>
        <dbReference type="ARBA" id="ARBA00022695"/>
    </source>
</evidence>
<keyword evidence="3" id="KW-0820">tRNA-binding</keyword>
<dbReference type="InterPro" id="IPR046342">
    <property type="entry name" value="CBS_dom_sf"/>
</dbReference>
<feature type="domain" description="CBS" evidence="13">
    <location>
        <begin position="377"/>
        <end position="435"/>
    </location>
</feature>
<evidence type="ECO:0000256" key="8">
    <source>
        <dbReference type="ARBA" id="ARBA00022741"/>
    </source>
</evidence>
<proteinExistence type="inferred from homology"/>
<gene>
    <name evidence="14" type="ORF">E4633_07645</name>
</gene>
<dbReference type="Pfam" id="PF12627">
    <property type="entry name" value="PolyA_pol_RNAbd"/>
    <property type="match status" value="1"/>
</dbReference>
<dbReference type="InterPro" id="IPR053794">
    <property type="entry name" value="A-adding_TNT"/>
</dbReference>
<evidence type="ECO:0000256" key="3">
    <source>
        <dbReference type="ARBA" id="ARBA00022555"/>
    </source>
</evidence>
<dbReference type="InterPro" id="IPR002646">
    <property type="entry name" value="PolA_pol_head_dom"/>
</dbReference>
<feature type="domain" description="CBS" evidence="13">
    <location>
        <begin position="315"/>
        <end position="371"/>
    </location>
</feature>
<dbReference type="InterPro" id="IPR052390">
    <property type="entry name" value="tRNA_nt/polyA_polymerase"/>
</dbReference>
<dbReference type="SUPFAM" id="SSF81301">
    <property type="entry name" value="Nucleotidyltransferase"/>
    <property type="match status" value="1"/>
</dbReference>
<keyword evidence="8" id="KW-0547">Nucleotide-binding</keyword>
<dbReference type="Pfam" id="PF00571">
    <property type="entry name" value="CBS"/>
    <property type="match status" value="2"/>
</dbReference>
<dbReference type="Pfam" id="PF01743">
    <property type="entry name" value="PolyA_pol"/>
    <property type="match status" value="1"/>
</dbReference>